<sequence>MKEKNSPKKKFPALRFIMQLYKGIAILIGGLYAIVVVYSLFQDGIFMAFIAAISGFFAFVGIFAFGEFIEVFLSIESTNRTMVELQKRILQLEINAINKNETF</sequence>
<keyword evidence="2" id="KW-0472">Membrane</keyword>
<proteinExistence type="predicted"/>
<organism evidence="3 4">
    <name type="scientific">Phototrophicus methaneseepsis</name>
    <dbReference type="NCBI Taxonomy" id="2710758"/>
    <lineage>
        <taxon>Bacteria</taxon>
        <taxon>Bacillati</taxon>
        <taxon>Chloroflexota</taxon>
        <taxon>Candidatus Thermofontia</taxon>
        <taxon>Phototrophicales</taxon>
        <taxon>Phototrophicaceae</taxon>
        <taxon>Phototrophicus</taxon>
    </lineage>
</organism>
<accession>A0A7S8E7Y6</accession>
<evidence type="ECO:0000256" key="2">
    <source>
        <dbReference type="SAM" id="Phobius"/>
    </source>
</evidence>
<protein>
    <recommendedName>
        <fullName evidence="5">DUF4282 domain-containing protein</fullName>
    </recommendedName>
</protein>
<reference evidence="3 4" key="1">
    <citation type="submission" date="2020-02" db="EMBL/GenBank/DDBJ databases">
        <authorList>
            <person name="Zheng R.K."/>
            <person name="Sun C.M."/>
        </authorList>
    </citation>
    <scope>NUCLEOTIDE SEQUENCE [LARGE SCALE GENOMIC DNA]</scope>
    <source>
        <strain evidence="4">rifampicinis</strain>
    </source>
</reference>
<keyword evidence="1" id="KW-0175">Coiled coil</keyword>
<evidence type="ECO:0000313" key="3">
    <source>
        <dbReference type="EMBL" id="QPC82009.1"/>
    </source>
</evidence>
<dbReference type="AlphaFoldDB" id="A0A7S8E7Y6"/>
<evidence type="ECO:0008006" key="5">
    <source>
        <dbReference type="Google" id="ProtNLM"/>
    </source>
</evidence>
<feature type="transmembrane region" description="Helical" evidence="2">
    <location>
        <begin position="47"/>
        <end position="73"/>
    </location>
</feature>
<dbReference type="Proteomes" id="UP000594468">
    <property type="component" value="Chromosome"/>
</dbReference>
<dbReference type="EMBL" id="CP062983">
    <property type="protein sequence ID" value="QPC82009.1"/>
    <property type="molecule type" value="Genomic_DNA"/>
</dbReference>
<dbReference type="RefSeq" id="WP_195170079.1">
    <property type="nucleotide sequence ID" value="NZ_CP062983.1"/>
</dbReference>
<gene>
    <name evidence="3" type="ORF">G4Y79_20315</name>
</gene>
<keyword evidence="2" id="KW-1133">Transmembrane helix</keyword>
<name>A0A7S8E7Y6_9CHLR</name>
<evidence type="ECO:0000256" key="1">
    <source>
        <dbReference type="SAM" id="Coils"/>
    </source>
</evidence>
<keyword evidence="2" id="KW-0812">Transmembrane</keyword>
<evidence type="ECO:0000313" key="4">
    <source>
        <dbReference type="Proteomes" id="UP000594468"/>
    </source>
</evidence>
<keyword evidence="4" id="KW-1185">Reference proteome</keyword>
<dbReference type="KEGG" id="pmet:G4Y79_20315"/>
<feature type="coiled-coil region" evidence="1">
    <location>
        <begin position="75"/>
        <end position="102"/>
    </location>
</feature>
<feature type="transmembrane region" description="Helical" evidence="2">
    <location>
        <begin position="20"/>
        <end position="41"/>
    </location>
</feature>